<keyword evidence="1" id="KW-1133">Transmembrane helix</keyword>
<comment type="caution">
    <text evidence="3">The sequence shown here is derived from an EMBL/GenBank/DDBJ whole genome shotgun (WGS) entry which is preliminary data.</text>
</comment>
<name>A0A564WF61_9PROT</name>
<keyword evidence="1" id="KW-0812">Transmembrane</keyword>
<dbReference type="Pfam" id="PF09834">
    <property type="entry name" value="DUF2061"/>
    <property type="match status" value="1"/>
</dbReference>
<keyword evidence="1" id="KW-0472">Membrane</keyword>
<gene>
    <name evidence="3" type="ORF">DF3PA_380007</name>
</gene>
<keyword evidence="4" id="KW-1185">Reference proteome</keyword>
<reference evidence="3" key="1">
    <citation type="submission" date="2018-11" db="EMBL/GenBank/DDBJ databases">
        <authorList>
            <person name="Onetto C."/>
        </authorList>
    </citation>
    <scope>NUCLEOTIDE SEQUENCE [LARGE SCALE GENOMIC DNA]</scope>
</reference>
<sequence>MRKTLTFACVHFTVAFTVAYILTGSVVIGGLVALVEPLCNTVAYHFHEKAWARWGNGASGRSAGDGNRYGAASFGCVH</sequence>
<protein>
    <recommendedName>
        <fullName evidence="2">DUF2061 domain-containing protein</fullName>
    </recommendedName>
</protein>
<proteinExistence type="predicted"/>
<feature type="domain" description="DUF2061" evidence="2">
    <location>
        <begin position="1"/>
        <end position="52"/>
    </location>
</feature>
<accession>A0A564WF61</accession>
<evidence type="ECO:0000259" key="2">
    <source>
        <dbReference type="Pfam" id="PF09834"/>
    </source>
</evidence>
<organism evidence="3 4">
    <name type="scientific">Candidatus Defluviicoccus seviourii</name>
    <dbReference type="NCBI Taxonomy" id="2565273"/>
    <lineage>
        <taxon>Bacteria</taxon>
        <taxon>Pseudomonadati</taxon>
        <taxon>Pseudomonadota</taxon>
        <taxon>Alphaproteobacteria</taxon>
        <taxon>Rhodospirillales</taxon>
        <taxon>Rhodospirillaceae</taxon>
        <taxon>Defluviicoccus</taxon>
    </lineage>
</organism>
<evidence type="ECO:0000313" key="3">
    <source>
        <dbReference type="EMBL" id="VUX47112.1"/>
    </source>
</evidence>
<feature type="transmembrane region" description="Helical" evidence="1">
    <location>
        <begin position="12"/>
        <end position="35"/>
    </location>
</feature>
<dbReference type="InterPro" id="IPR018638">
    <property type="entry name" value="DUF2061_membrane"/>
</dbReference>
<dbReference type="Proteomes" id="UP000326641">
    <property type="component" value="Unassembled WGS sequence"/>
</dbReference>
<evidence type="ECO:0000313" key="4">
    <source>
        <dbReference type="Proteomes" id="UP000326641"/>
    </source>
</evidence>
<evidence type="ECO:0000256" key="1">
    <source>
        <dbReference type="SAM" id="Phobius"/>
    </source>
</evidence>
<dbReference type="EMBL" id="UXAT02000032">
    <property type="protein sequence ID" value="VUX47112.1"/>
    <property type="molecule type" value="Genomic_DNA"/>
</dbReference>
<dbReference type="AlphaFoldDB" id="A0A564WF61"/>